<sequence length="161" mass="17261">MPLAFRLPAAAAALLLLAPACSYDLSERPNAGSTANSADRPVPTSAPLRNVRWELRELDGQPAPATEQRPFLVLRDGRARAEGRAACNRFSGPYTLAAEGRLRLGPLVTTRSACPDLATEGAFMRALNQAQRYRIQGNTLSLYAADTREVPLATLQATAGE</sequence>
<dbReference type="PANTHER" id="PTHR35535">
    <property type="entry name" value="HEAT SHOCK PROTEIN HSLJ"/>
    <property type="match status" value="1"/>
</dbReference>
<gene>
    <name evidence="3" type="ORF">EWM57_05770</name>
</gene>
<evidence type="ECO:0000256" key="1">
    <source>
        <dbReference type="SAM" id="SignalP"/>
    </source>
</evidence>
<organism evidence="3 4">
    <name type="scientific">Hymenobacter persicinus</name>
    <dbReference type="NCBI Taxonomy" id="2025506"/>
    <lineage>
        <taxon>Bacteria</taxon>
        <taxon>Pseudomonadati</taxon>
        <taxon>Bacteroidota</taxon>
        <taxon>Cytophagia</taxon>
        <taxon>Cytophagales</taxon>
        <taxon>Hymenobacteraceae</taxon>
        <taxon>Hymenobacter</taxon>
    </lineage>
</organism>
<dbReference type="PANTHER" id="PTHR35535:SF2">
    <property type="entry name" value="DUF306 DOMAIN-CONTAINING PROTEIN"/>
    <property type="match status" value="1"/>
</dbReference>
<dbReference type="OrthoDB" id="5348860at2"/>
<dbReference type="Proteomes" id="UP000294155">
    <property type="component" value="Unassembled WGS sequence"/>
</dbReference>
<accession>A0A4Q5LDS4</accession>
<dbReference type="EMBL" id="SEWE01000008">
    <property type="protein sequence ID" value="RYU81890.1"/>
    <property type="molecule type" value="Genomic_DNA"/>
</dbReference>
<dbReference type="InterPro" id="IPR038670">
    <property type="entry name" value="HslJ-like_sf"/>
</dbReference>
<name>A0A4Q5LDS4_9BACT</name>
<dbReference type="AlphaFoldDB" id="A0A4Q5LDS4"/>
<dbReference type="Gene3D" id="2.40.128.270">
    <property type="match status" value="1"/>
</dbReference>
<feature type="domain" description="DUF306" evidence="2">
    <location>
        <begin position="46"/>
        <end position="149"/>
    </location>
</feature>
<dbReference type="InterPro" id="IPR053147">
    <property type="entry name" value="Hsp_HslJ-like"/>
</dbReference>
<evidence type="ECO:0000313" key="4">
    <source>
        <dbReference type="Proteomes" id="UP000294155"/>
    </source>
</evidence>
<proteinExistence type="predicted"/>
<dbReference type="RefSeq" id="WP_129920194.1">
    <property type="nucleotide sequence ID" value="NZ_SEWE01000008.1"/>
</dbReference>
<keyword evidence="4" id="KW-1185">Reference proteome</keyword>
<dbReference type="InterPro" id="IPR005184">
    <property type="entry name" value="DUF306_Meta_HslJ"/>
</dbReference>
<feature type="signal peptide" evidence="1">
    <location>
        <begin position="1"/>
        <end position="22"/>
    </location>
</feature>
<reference evidence="3 4" key="1">
    <citation type="submission" date="2019-02" db="EMBL/GenBank/DDBJ databases">
        <title>Bacterial novel species isolated from soil.</title>
        <authorList>
            <person name="Jung H.-Y."/>
        </authorList>
    </citation>
    <scope>NUCLEOTIDE SEQUENCE [LARGE SCALE GENOMIC DNA]</scope>
    <source>
        <strain evidence="3 4">1-3-3-3</strain>
    </source>
</reference>
<comment type="caution">
    <text evidence="3">The sequence shown here is derived from an EMBL/GenBank/DDBJ whole genome shotgun (WGS) entry which is preliminary data.</text>
</comment>
<evidence type="ECO:0000259" key="2">
    <source>
        <dbReference type="Pfam" id="PF03724"/>
    </source>
</evidence>
<keyword evidence="1" id="KW-0732">Signal</keyword>
<dbReference type="Pfam" id="PF03724">
    <property type="entry name" value="META"/>
    <property type="match status" value="1"/>
</dbReference>
<evidence type="ECO:0000313" key="3">
    <source>
        <dbReference type="EMBL" id="RYU81890.1"/>
    </source>
</evidence>
<protein>
    <submittedName>
        <fullName evidence="3">META domain-containing protein</fullName>
    </submittedName>
</protein>
<feature type="chain" id="PRO_5020357993" evidence="1">
    <location>
        <begin position="23"/>
        <end position="161"/>
    </location>
</feature>